<feature type="domain" description="HMA" evidence="8">
    <location>
        <begin position="45"/>
        <end position="110"/>
    </location>
</feature>
<dbReference type="GO" id="GO:0006825">
    <property type="term" value="P:copper ion transport"/>
    <property type="evidence" value="ECO:0007669"/>
    <property type="project" value="UniProtKB-KW"/>
</dbReference>
<sequence>APSIIGFSVAAGIYVSEIAEAIPIVRRDILRKIPVLGEYWREEETQTYKFFVEMTCGGCKNSVASALKKVDGIESVDIDLAEKLVTVNANATITKEDVLATIKKTGKHVYSIE</sequence>
<dbReference type="SUPFAM" id="SSF55008">
    <property type="entry name" value="HMA, heavy metal-associated domain"/>
    <property type="match status" value="1"/>
</dbReference>
<keyword evidence="10" id="KW-1185">Reference proteome</keyword>
<reference evidence="9" key="1">
    <citation type="submission" date="2021-06" db="EMBL/GenBank/DDBJ databases">
        <authorList>
            <person name="Kallberg Y."/>
            <person name="Tangrot J."/>
            <person name="Rosling A."/>
        </authorList>
    </citation>
    <scope>NUCLEOTIDE SEQUENCE</scope>
    <source>
        <strain evidence="9">FL130A</strain>
    </source>
</reference>
<comment type="similarity">
    <text evidence="7">Belongs to the ATX1 family.</text>
</comment>
<keyword evidence="1" id="KW-0813">Transport</keyword>
<keyword evidence="2" id="KW-0479">Metal-binding</keyword>
<dbReference type="PANTHER" id="PTHR46365">
    <property type="entry name" value="COPPER TRANSPORT PROTEIN ATOX1"/>
    <property type="match status" value="1"/>
</dbReference>
<evidence type="ECO:0000256" key="4">
    <source>
        <dbReference type="ARBA" id="ARBA00023008"/>
    </source>
</evidence>
<dbReference type="OrthoDB" id="689350at2759"/>
<keyword evidence="6" id="KW-0143">Chaperone</keyword>
<dbReference type="GO" id="GO:0005829">
    <property type="term" value="C:cytosol"/>
    <property type="evidence" value="ECO:0007669"/>
    <property type="project" value="TreeGrafter"/>
</dbReference>
<dbReference type="Gene3D" id="3.30.70.100">
    <property type="match status" value="1"/>
</dbReference>
<evidence type="ECO:0000256" key="2">
    <source>
        <dbReference type="ARBA" id="ARBA00022723"/>
    </source>
</evidence>
<dbReference type="InterPro" id="IPR036163">
    <property type="entry name" value="HMA_dom_sf"/>
</dbReference>
<dbReference type="PANTHER" id="PTHR46365:SF1">
    <property type="entry name" value="COPPER TRANSPORT PROTEIN ATOX1"/>
    <property type="match status" value="1"/>
</dbReference>
<gene>
    <name evidence="9" type="ORF">ALEPTO_LOCUS12068</name>
</gene>
<name>A0A9N9I1M8_9GLOM</name>
<evidence type="ECO:0000256" key="7">
    <source>
        <dbReference type="ARBA" id="ARBA00038171"/>
    </source>
</evidence>
<evidence type="ECO:0000259" key="8">
    <source>
        <dbReference type="PROSITE" id="PS50846"/>
    </source>
</evidence>
<dbReference type="GO" id="GO:0006122">
    <property type="term" value="P:mitochondrial electron transport, ubiquinol to cytochrome c"/>
    <property type="evidence" value="ECO:0007669"/>
    <property type="project" value="InterPro"/>
</dbReference>
<dbReference type="FunFam" id="3.30.70.100:FF:000008">
    <property type="entry name" value="Copper transport protein ATOX1"/>
    <property type="match status" value="1"/>
</dbReference>
<dbReference type="AlphaFoldDB" id="A0A9N9I1M8"/>
<dbReference type="PROSITE" id="PS50846">
    <property type="entry name" value="HMA_2"/>
    <property type="match status" value="1"/>
</dbReference>
<comment type="caution">
    <text evidence="9">The sequence shown here is derived from an EMBL/GenBank/DDBJ whole genome shotgun (WGS) entry which is preliminary data.</text>
</comment>
<evidence type="ECO:0000313" key="9">
    <source>
        <dbReference type="EMBL" id="CAG8715715.1"/>
    </source>
</evidence>
<accession>A0A9N9I1M8</accession>
<dbReference type="Proteomes" id="UP000789508">
    <property type="component" value="Unassembled WGS sequence"/>
</dbReference>
<dbReference type="GO" id="GO:0016531">
    <property type="term" value="F:copper chaperone activity"/>
    <property type="evidence" value="ECO:0007669"/>
    <property type="project" value="TreeGrafter"/>
</dbReference>
<dbReference type="Pfam" id="PF09796">
    <property type="entry name" value="QCR10"/>
    <property type="match status" value="1"/>
</dbReference>
<dbReference type="Pfam" id="PF00403">
    <property type="entry name" value="HMA"/>
    <property type="match status" value="1"/>
</dbReference>
<dbReference type="GO" id="GO:0046872">
    <property type="term" value="F:metal ion binding"/>
    <property type="evidence" value="ECO:0007669"/>
    <property type="project" value="UniProtKB-KW"/>
</dbReference>
<dbReference type="CDD" id="cd00371">
    <property type="entry name" value="HMA"/>
    <property type="match status" value="1"/>
</dbReference>
<keyword evidence="4" id="KW-0186">Copper</keyword>
<organism evidence="9 10">
    <name type="scientific">Ambispora leptoticha</name>
    <dbReference type="NCBI Taxonomy" id="144679"/>
    <lineage>
        <taxon>Eukaryota</taxon>
        <taxon>Fungi</taxon>
        <taxon>Fungi incertae sedis</taxon>
        <taxon>Mucoromycota</taxon>
        <taxon>Glomeromycotina</taxon>
        <taxon>Glomeromycetes</taxon>
        <taxon>Archaeosporales</taxon>
        <taxon>Ambisporaceae</taxon>
        <taxon>Ambispora</taxon>
    </lineage>
</organism>
<evidence type="ECO:0000256" key="3">
    <source>
        <dbReference type="ARBA" id="ARBA00022796"/>
    </source>
</evidence>
<evidence type="ECO:0000256" key="6">
    <source>
        <dbReference type="ARBA" id="ARBA00023186"/>
    </source>
</evidence>
<keyword evidence="5" id="KW-0406">Ion transport</keyword>
<dbReference type="InterPro" id="IPR006121">
    <property type="entry name" value="HMA_dom"/>
</dbReference>
<dbReference type="InterPro" id="IPR019182">
    <property type="entry name" value="Cytochrome_b-c1_su10_fun"/>
</dbReference>
<protein>
    <submittedName>
        <fullName evidence="9">912_t:CDS:1</fullName>
    </submittedName>
</protein>
<feature type="non-terminal residue" evidence="9">
    <location>
        <position position="113"/>
    </location>
</feature>
<dbReference type="EMBL" id="CAJVPS010024222">
    <property type="protein sequence ID" value="CAG8715715.1"/>
    <property type="molecule type" value="Genomic_DNA"/>
</dbReference>
<evidence type="ECO:0000313" key="10">
    <source>
        <dbReference type="Proteomes" id="UP000789508"/>
    </source>
</evidence>
<dbReference type="InterPro" id="IPR051881">
    <property type="entry name" value="Copper_transport_ATOX1-like"/>
</dbReference>
<dbReference type="GO" id="GO:0005739">
    <property type="term" value="C:mitochondrion"/>
    <property type="evidence" value="ECO:0007669"/>
    <property type="project" value="GOC"/>
</dbReference>
<evidence type="ECO:0000256" key="1">
    <source>
        <dbReference type="ARBA" id="ARBA00022448"/>
    </source>
</evidence>
<evidence type="ECO:0000256" key="5">
    <source>
        <dbReference type="ARBA" id="ARBA00023065"/>
    </source>
</evidence>
<keyword evidence="3" id="KW-0187">Copper transport</keyword>
<proteinExistence type="inferred from homology"/>